<comment type="caution">
    <text evidence="1">The sequence shown here is derived from an EMBL/GenBank/DDBJ whole genome shotgun (WGS) entry which is preliminary data.</text>
</comment>
<keyword evidence="2" id="KW-1185">Reference proteome</keyword>
<dbReference type="Proteomes" id="UP001154252">
    <property type="component" value="Unassembled WGS sequence"/>
</dbReference>
<name>A0A9W4KCQ0_9EURO</name>
<proteinExistence type="predicted"/>
<dbReference type="EMBL" id="CAJVRC010000846">
    <property type="protein sequence ID" value="CAG8892923.1"/>
    <property type="molecule type" value="Genomic_DNA"/>
</dbReference>
<sequence>MFEGGFREAQEQAVNLKEMEGVVSRRSLETLFQWLYLGCVKFDIEGPSKRISAAIELARLADKYDITKLESQTAEYIKEIIIANIPPGDKEKLTPSNSNTHLLEEEDIISASLLRDGHPVRHLLAAASVKGYLQSKDHHFPNPAQECPKFAADLLHEVRLALNTLRPRAAFTDPIGGEQWFVEKV</sequence>
<evidence type="ECO:0008006" key="3">
    <source>
        <dbReference type="Google" id="ProtNLM"/>
    </source>
</evidence>
<evidence type="ECO:0000313" key="2">
    <source>
        <dbReference type="Proteomes" id="UP001154252"/>
    </source>
</evidence>
<reference evidence="1" key="1">
    <citation type="submission" date="2021-07" db="EMBL/GenBank/DDBJ databases">
        <authorList>
            <person name="Branca A.L. A."/>
        </authorList>
    </citation>
    <scope>NUCLEOTIDE SEQUENCE</scope>
</reference>
<dbReference type="InterPro" id="IPR011333">
    <property type="entry name" value="SKP1/BTB/POZ_sf"/>
</dbReference>
<evidence type="ECO:0000313" key="1">
    <source>
        <dbReference type="EMBL" id="CAG8892923.1"/>
    </source>
</evidence>
<organism evidence="1 2">
    <name type="scientific">Penicillium egyptiacum</name>
    <dbReference type="NCBI Taxonomy" id="1303716"/>
    <lineage>
        <taxon>Eukaryota</taxon>
        <taxon>Fungi</taxon>
        <taxon>Dikarya</taxon>
        <taxon>Ascomycota</taxon>
        <taxon>Pezizomycotina</taxon>
        <taxon>Eurotiomycetes</taxon>
        <taxon>Eurotiomycetidae</taxon>
        <taxon>Eurotiales</taxon>
        <taxon>Aspergillaceae</taxon>
        <taxon>Penicillium</taxon>
    </lineage>
</organism>
<accession>A0A9W4KCQ0</accession>
<protein>
    <recommendedName>
        <fullName evidence="3">BTB domain-containing protein</fullName>
    </recommendedName>
</protein>
<dbReference type="Gene3D" id="3.30.710.10">
    <property type="entry name" value="Potassium Channel Kv1.1, Chain A"/>
    <property type="match status" value="1"/>
</dbReference>
<dbReference type="OrthoDB" id="194443at2759"/>
<gene>
    <name evidence="1" type="ORF">PEGY_LOCUS3288</name>
</gene>
<dbReference type="AlphaFoldDB" id="A0A9W4KCQ0"/>